<accession>A0A6A5D9C0</accession>
<evidence type="ECO:0000313" key="7">
    <source>
        <dbReference type="Proteomes" id="UP000471633"/>
    </source>
</evidence>
<dbReference type="InterPro" id="IPR001834">
    <property type="entry name" value="CBR-like"/>
</dbReference>
<evidence type="ECO:0000256" key="1">
    <source>
        <dbReference type="ARBA" id="ARBA00001974"/>
    </source>
</evidence>
<protein>
    <submittedName>
        <fullName evidence="6">Uncharacterized protein</fullName>
    </submittedName>
</protein>
<evidence type="ECO:0000256" key="2">
    <source>
        <dbReference type="ARBA" id="ARBA00022630"/>
    </source>
</evidence>
<keyword evidence="2 5" id="KW-0285">Flavoprotein</keyword>
<dbReference type="Gene3D" id="3.40.50.80">
    <property type="entry name" value="Nucleotide-binding domain of ferredoxin-NADP reductase (FNR) module"/>
    <property type="match status" value="1"/>
</dbReference>
<dbReference type="InterPro" id="IPR017927">
    <property type="entry name" value="FAD-bd_FR_type"/>
</dbReference>
<dbReference type="CTD" id="24588694"/>
<dbReference type="Pfam" id="PF00173">
    <property type="entry name" value="Cyt-b5"/>
    <property type="match status" value="1"/>
</dbReference>
<dbReference type="RefSeq" id="XP_035585799.1">
    <property type="nucleotide sequence ID" value="XM_035732800.2"/>
</dbReference>
<dbReference type="PANTHER" id="PTHR19370">
    <property type="entry name" value="NADH-CYTOCHROME B5 REDUCTASE"/>
    <property type="match status" value="1"/>
</dbReference>
<dbReference type="Pfam" id="PF00970">
    <property type="entry name" value="FAD_binding_6"/>
    <property type="match status" value="1"/>
</dbReference>
<gene>
    <name evidence="6" type="ORF">MS3_00008316</name>
</gene>
<dbReference type="SMART" id="SM01117">
    <property type="entry name" value="Cyt-b5"/>
    <property type="match status" value="1"/>
</dbReference>
<dbReference type="InterPro" id="IPR036400">
    <property type="entry name" value="Cyt_B5-like_heme/steroid_sf"/>
</dbReference>
<dbReference type="Gene3D" id="3.10.120.10">
    <property type="entry name" value="Cytochrome b5-like heme/steroid binding domain"/>
    <property type="match status" value="1"/>
</dbReference>
<dbReference type="PROSITE" id="PS51384">
    <property type="entry name" value="FAD_FR"/>
    <property type="match status" value="1"/>
</dbReference>
<reference evidence="6" key="4">
    <citation type="journal article" date="2022" name="PLoS Pathog.">
        <title>Chromosome-level genome of Schistosoma haematobium underpins genome-wide explorations of molecular variation.</title>
        <authorList>
            <person name="Stroehlein A.J."/>
            <person name="Korhonen P.K."/>
            <person name="Lee V.V."/>
            <person name="Ralph S.A."/>
            <person name="Mentink-Kane M."/>
            <person name="You H."/>
            <person name="McManus D.P."/>
            <person name="Tchuente L.T."/>
            <person name="Stothard J.R."/>
            <person name="Kaur P."/>
            <person name="Dudchenko O."/>
            <person name="Aiden E.L."/>
            <person name="Yang B."/>
            <person name="Yang H."/>
            <person name="Emery A.M."/>
            <person name="Webster B.L."/>
            <person name="Brindley P.J."/>
            <person name="Rollinson D."/>
            <person name="Chang B.C.H."/>
            <person name="Gasser R.B."/>
            <person name="Young N.D."/>
        </authorList>
    </citation>
    <scope>NUCLEOTIDE SEQUENCE</scope>
</reference>
<evidence type="ECO:0000256" key="3">
    <source>
        <dbReference type="ARBA" id="ARBA00022827"/>
    </source>
</evidence>
<dbReference type="InterPro" id="IPR001433">
    <property type="entry name" value="OxRdtase_FAD/NAD-bd"/>
</dbReference>
<reference evidence="6" key="2">
    <citation type="journal article" date="2019" name="Gigascience">
        <title>High-quality Schistosoma haematobium genome achieved by single-molecule and long-range sequencing.</title>
        <authorList>
            <person name="Stroehlein A.J."/>
            <person name="Korhonen P.K."/>
            <person name="Chong T.M."/>
            <person name="Lim Y.L."/>
            <person name="Chan K.G."/>
            <person name="Webster B."/>
            <person name="Rollinson D."/>
            <person name="Brindley P.J."/>
            <person name="Gasser R.B."/>
            <person name="Young N.D."/>
        </authorList>
    </citation>
    <scope>NUCLEOTIDE SEQUENCE</scope>
</reference>
<dbReference type="GeneID" id="24588694"/>
<dbReference type="AlphaFoldDB" id="A0A6A5D9C0"/>
<feature type="binding site" evidence="5">
    <location>
        <position position="547"/>
    </location>
    <ligand>
        <name>FAD</name>
        <dbReference type="ChEBI" id="CHEBI:57692"/>
    </ligand>
</feature>
<proteinExistence type="predicted"/>
<dbReference type="PROSITE" id="PS50255">
    <property type="entry name" value="CYTOCHROME_B5_2"/>
    <property type="match status" value="1"/>
</dbReference>
<dbReference type="SUPFAM" id="SSF63380">
    <property type="entry name" value="Riboflavin synthase domain-like"/>
    <property type="match status" value="1"/>
</dbReference>
<dbReference type="InterPro" id="IPR008333">
    <property type="entry name" value="Cbr1-like_FAD-bd_dom"/>
</dbReference>
<dbReference type="GO" id="GO:0016491">
    <property type="term" value="F:oxidoreductase activity"/>
    <property type="evidence" value="ECO:0007669"/>
    <property type="project" value="UniProtKB-KW"/>
</dbReference>
<dbReference type="InterPro" id="IPR001199">
    <property type="entry name" value="Cyt_B5-like_heme/steroid-bd"/>
</dbReference>
<evidence type="ECO:0000313" key="6">
    <source>
        <dbReference type="EMBL" id="KAH9581069.1"/>
    </source>
</evidence>
<dbReference type="KEGG" id="shx:MS3_00008316"/>
<feature type="binding site" evidence="5">
    <location>
        <position position="495"/>
    </location>
    <ligand>
        <name>FAD</name>
        <dbReference type="ChEBI" id="CHEBI:57692"/>
    </ligand>
</feature>
<dbReference type="EMBL" id="AMPZ03000006">
    <property type="protein sequence ID" value="KAH9581069.1"/>
    <property type="molecule type" value="Genomic_DNA"/>
</dbReference>
<keyword evidence="4" id="KW-0560">Oxidoreductase</keyword>
<dbReference type="Gene3D" id="2.40.30.10">
    <property type="entry name" value="Translation factors"/>
    <property type="match status" value="1"/>
</dbReference>
<keyword evidence="3 5" id="KW-0274">FAD</keyword>
<dbReference type="PRINTS" id="PR00406">
    <property type="entry name" value="CYTB5RDTASE"/>
</dbReference>
<name>A0A6A5D9C0_SCHHA</name>
<reference evidence="6" key="1">
    <citation type="journal article" date="2012" name="Nat. Genet.">
        <title>Whole-genome sequence of Schistosoma haematobium.</title>
        <authorList>
            <person name="Young N.D."/>
            <person name="Jex A.R."/>
            <person name="Li B."/>
            <person name="Liu S."/>
            <person name="Yang L."/>
            <person name="Xiong Z."/>
            <person name="Li Y."/>
            <person name="Cantacessi C."/>
            <person name="Hall R.S."/>
            <person name="Xu X."/>
            <person name="Chen F."/>
            <person name="Wu X."/>
            <person name="Zerlotini A."/>
            <person name="Oliveira G."/>
            <person name="Hofmann A."/>
            <person name="Zhang G."/>
            <person name="Fang X."/>
            <person name="Kang Y."/>
            <person name="Campbell B.E."/>
            <person name="Loukas A."/>
            <person name="Ranganathan S."/>
            <person name="Rollinson D."/>
            <person name="Rinaldi G."/>
            <person name="Brindley P.J."/>
            <person name="Yang H."/>
            <person name="Wang J."/>
            <person name="Wang J."/>
            <person name="Gasser R.B."/>
        </authorList>
    </citation>
    <scope>NUCLEOTIDE SEQUENCE</scope>
</reference>
<feature type="binding site" evidence="5">
    <location>
        <position position="456"/>
    </location>
    <ligand>
        <name>FAD</name>
        <dbReference type="ChEBI" id="CHEBI:57692"/>
    </ligand>
</feature>
<evidence type="ECO:0000256" key="4">
    <source>
        <dbReference type="ARBA" id="ARBA00023002"/>
    </source>
</evidence>
<feature type="binding site" evidence="5">
    <location>
        <position position="455"/>
    </location>
    <ligand>
        <name>FAD</name>
        <dbReference type="ChEBI" id="CHEBI:57692"/>
    </ligand>
</feature>
<dbReference type="SUPFAM" id="SSF52343">
    <property type="entry name" value="Ferredoxin reductase-like, C-terminal NADP-linked domain"/>
    <property type="match status" value="1"/>
</dbReference>
<comment type="cofactor">
    <cofactor evidence="1 5">
        <name>FAD</name>
        <dbReference type="ChEBI" id="CHEBI:57692"/>
    </cofactor>
</comment>
<dbReference type="InterPro" id="IPR017938">
    <property type="entry name" value="Riboflavin_synthase-like_b-brl"/>
</dbReference>
<dbReference type="InterPro" id="IPR039261">
    <property type="entry name" value="FNR_nucleotide-bd"/>
</dbReference>
<dbReference type="SUPFAM" id="SSF55856">
    <property type="entry name" value="Cytochrome b5-like heme/steroid binding domain"/>
    <property type="match status" value="1"/>
</dbReference>
<dbReference type="CDD" id="cd06183">
    <property type="entry name" value="cyt_b5_reduct_like"/>
    <property type="match status" value="1"/>
</dbReference>
<evidence type="ECO:0000256" key="5">
    <source>
        <dbReference type="PIRSR" id="PIRSR601834-1"/>
    </source>
</evidence>
<dbReference type="Proteomes" id="UP000471633">
    <property type="component" value="Unassembled WGS sequence"/>
</dbReference>
<sequence>MESSMEDNVFSKDMDNVTSPSTPSFAKSSIVTVLINVQKTINMENRPQCSISLNLVDNKELRSRIRNSMGIGYWNAYTKSEKYLSEKPTNMEIDSAELAKHNKSDDMWIALDHQGKTVVYDITKFAAYHPGGVDILLEYAGTDASEAFRMAHSYVSTNMISRLQKGYLKQSAPGRGGMPNQLSPFFIPSKLRLGSTKKPIWDWKEYDSYIELIINYGNNKVFDKFCYELDRLRVLCTWTKCDQDDKQMNSNGVLMLRTVLNNEYHCLKLRLCAQLRPDLCTLCLNQLGIGNSKSLSSLSLPPSSSSLSLLKRIGEGGGREGTIQLSINLIKLLSVTSSSSLSSISSSSFPSLSVQPNIGSIELVEKPTNNSFSTIGVVLRDICIGLDVENSSISNELFFICSIIESYWLHNHHHHHNYRFIRINWPESQVNMNIPIGYHVNVRLKDSEGNYVIRPYTPVCNDLTLSSIINTDFQQEKCVNQCCLLIKIYSDGEFSQLVNNISTNDTIEISLPIGNFSSNLIKQIIHNNKNESKLTHLIMLAGGSGITPLLRIINYLLTDHHHHHHQNLQTFKIHLIHFNRCQMDQILISYFQSLHNHFPNKFSITHVLSEPLCITDSDNNNPWLYGHITDELCRQCFDQEIIDNFESQTICLICGPSGFNDAALKLTNQWSIPKERVHVFKG</sequence>
<feature type="binding site" evidence="5">
    <location>
        <position position="487"/>
    </location>
    <ligand>
        <name>FAD</name>
        <dbReference type="ChEBI" id="CHEBI:57692"/>
    </ligand>
</feature>
<organism evidence="6 7">
    <name type="scientific">Schistosoma haematobium</name>
    <name type="common">Blood fluke</name>
    <dbReference type="NCBI Taxonomy" id="6185"/>
    <lineage>
        <taxon>Eukaryota</taxon>
        <taxon>Metazoa</taxon>
        <taxon>Spiralia</taxon>
        <taxon>Lophotrochozoa</taxon>
        <taxon>Platyhelminthes</taxon>
        <taxon>Trematoda</taxon>
        <taxon>Digenea</taxon>
        <taxon>Strigeidida</taxon>
        <taxon>Schistosomatoidea</taxon>
        <taxon>Schistosomatidae</taxon>
        <taxon>Schistosoma</taxon>
    </lineage>
</organism>
<dbReference type="Pfam" id="PF00175">
    <property type="entry name" value="NAD_binding_1"/>
    <property type="match status" value="1"/>
</dbReference>
<keyword evidence="7" id="KW-1185">Reference proteome</keyword>
<comment type="caution">
    <text evidence="6">The sequence shown here is derived from an EMBL/GenBank/DDBJ whole genome shotgun (WGS) entry which is preliminary data.</text>
</comment>
<feature type="binding site" evidence="5">
    <location>
        <position position="485"/>
    </location>
    <ligand>
        <name>FAD</name>
        <dbReference type="ChEBI" id="CHEBI:57692"/>
    </ligand>
</feature>
<reference evidence="6" key="3">
    <citation type="submission" date="2021-06" db="EMBL/GenBank/DDBJ databases">
        <title>Chromosome-level genome assembly for S. haematobium.</title>
        <authorList>
            <person name="Stroehlein A.J."/>
        </authorList>
    </citation>
    <scope>NUCLEOTIDE SEQUENCE</scope>
</reference>
<feature type="binding site" evidence="5">
    <location>
        <position position="454"/>
    </location>
    <ligand>
        <name>FAD</name>
        <dbReference type="ChEBI" id="CHEBI:57692"/>
    </ligand>
</feature>